<dbReference type="Proteomes" id="UP000186817">
    <property type="component" value="Unassembled WGS sequence"/>
</dbReference>
<dbReference type="EMBL" id="LSRX01000308">
    <property type="protein sequence ID" value="OLQ00987.1"/>
    <property type="molecule type" value="Genomic_DNA"/>
</dbReference>
<evidence type="ECO:0000313" key="1">
    <source>
        <dbReference type="EMBL" id="OLQ00987.1"/>
    </source>
</evidence>
<comment type="caution">
    <text evidence="1">The sequence shown here is derived from an EMBL/GenBank/DDBJ whole genome shotgun (WGS) entry which is preliminary data.</text>
</comment>
<evidence type="ECO:0000313" key="2">
    <source>
        <dbReference type="Proteomes" id="UP000186817"/>
    </source>
</evidence>
<name>A0A1Q9E0R0_SYMMI</name>
<gene>
    <name evidence="1" type="ORF">AK812_SmicGene16294</name>
</gene>
<sequence length="143" mass="15509">MLRLLLLRPTAKTVHLRQRRPRDLYTVQGNQNKDSIKGSGDQEFFVDNGLLAVGYLATQADVMARAVLFTSGTSCSQVLQADLHARGLDIDVEHRALIASFLHVSGLVTWATAFEQLIVKWGICRPGFAAKAAAALHGLVPSG</sequence>
<accession>A0A1Q9E0R0</accession>
<proteinExistence type="predicted"/>
<protein>
    <submittedName>
        <fullName evidence="1">Uncharacterized protein</fullName>
    </submittedName>
</protein>
<organism evidence="1 2">
    <name type="scientific">Symbiodinium microadriaticum</name>
    <name type="common">Dinoflagellate</name>
    <name type="synonym">Zooxanthella microadriatica</name>
    <dbReference type="NCBI Taxonomy" id="2951"/>
    <lineage>
        <taxon>Eukaryota</taxon>
        <taxon>Sar</taxon>
        <taxon>Alveolata</taxon>
        <taxon>Dinophyceae</taxon>
        <taxon>Suessiales</taxon>
        <taxon>Symbiodiniaceae</taxon>
        <taxon>Symbiodinium</taxon>
    </lineage>
</organism>
<reference evidence="1 2" key="1">
    <citation type="submission" date="2016-02" db="EMBL/GenBank/DDBJ databases">
        <title>Genome analysis of coral dinoflagellate symbionts highlights evolutionary adaptations to a symbiotic lifestyle.</title>
        <authorList>
            <person name="Aranda M."/>
            <person name="Li Y."/>
            <person name="Liew Y.J."/>
            <person name="Baumgarten S."/>
            <person name="Simakov O."/>
            <person name="Wilson M."/>
            <person name="Piel J."/>
            <person name="Ashoor H."/>
            <person name="Bougouffa S."/>
            <person name="Bajic V.B."/>
            <person name="Ryu T."/>
            <person name="Ravasi T."/>
            <person name="Bayer T."/>
            <person name="Micklem G."/>
            <person name="Kim H."/>
            <person name="Bhak J."/>
            <person name="Lajeunesse T.C."/>
            <person name="Voolstra C.R."/>
        </authorList>
    </citation>
    <scope>NUCLEOTIDE SEQUENCE [LARGE SCALE GENOMIC DNA]</scope>
    <source>
        <strain evidence="1 2">CCMP2467</strain>
    </source>
</reference>
<dbReference type="AlphaFoldDB" id="A0A1Q9E0R0"/>
<keyword evidence="2" id="KW-1185">Reference proteome</keyword>